<dbReference type="PANTHER" id="PTHR30409">
    <property type="entry name" value="CARBAMATE KINASE"/>
    <property type="match status" value="1"/>
</dbReference>
<dbReference type="Pfam" id="PF00696">
    <property type="entry name" value="AA_kinase"/>
    <property type="match status" value="1"/>
</dbReference>
<dbReference type="PROSITE" id="PS01128">
    <property type="entry name" value="SHIKIMATE_KINASE"/>
    <property type="match status" value="1"/>
</dbReference>
<dbReference type="InterPro" id="IPR003964">
    <property type="entry name" value="Carb_kinase"/>
</dbReference>
<evidence type="ECO:0000256" key="1">
    <source>
        <dbReference type="ARBA" id="ARBA00005118"/>
    </source>
</evidence>
<dbReference type="GO" id="GO:0008804">
    <property type="term" value="F:carbamate kinase activity"/>
    <property type="evidence" value="ECO:0007669"/>
    <property type="project" value="UniProtKB-EC"/>
</dbReference>
<sequence length="332" mass="35646">MKKKTVLAALGGNAILQPKQAATFENQMKNVIESCKFLADLVAKGYRLVITHGNGPQVGNILRQNEEAKDVIPPMSLDVCSAESQGFIGYMIQQALRNELEKIGLEIPVASLVTRVEVSIDDAAFHDPSKPIGGFYTEQEAAKLMIEKNWLVKPDANRGWRRVVPSPKPVRILESDSIMKLLDNGHIVIACGGGGIPVVKDKDGDGVYRGVEAVIDKDLSGCKLAEQIGADLFVILTDVEHVFINYGKENQMALQSVSVGQLAEYVQQGQFSKGSMGPKIEAAISFAKTGGKSIICALEKAAFALQGKSGTVVHSGLAANHQPDVNKGKLIV</sequence>
<keyword evidence="6" id="KW-0547">Nucleotide-binding</keyword>
<organism evidence="13 14">
    <name type="scientific">Fodinisporobacter ferrooxydans</name>
    <dbReference type="NCBI Taxonomy" id="2901836"/>
    <lineage>
        <taxon>Bacteria</taxon>
        <taxon>Bacillati</taxon>
        <taxon>Bacillota</taxon>
        <taxon>Bacilli</taxon>
        <taxon>Bacillales</taxon>
        <taxon>Alicyclobacillaceae</taxon>
        <taxon>Fodinisporobacter</taxon>
    </lineage>
</organism>
<evidence type="ECO:0000313" key="13">
    <source>
        <dbReference type="EMBL" id="UOF92370.1"/>
    </source>
</evidence>
<comment type="similarity">
    <text evidence="2 11">Belongs to the carbamate kinase family.</text>
</comment>
<dbReference type="PRINTS" id="PR01469">
    <property type="entry name" value="CARBMTKINASE"/>
</dbReference>
<dbReference type="Gene3D" id="3.40.1160.10">
    <property type="entry name" value="Acetylglutamate kinase-like"/>
    <property type="match status" value="1"/>
</dbReference>
<gene>
    <name evidence="13" type="primary">arcC</name>
    <name evidence="13" type="ORF">LSG31_09515</name>
</gene>
<keyword evidence="4" id="KW-0056">Arginine metabolism</keyword>
<feature type="domain" description="Aspartate/glutamate/uridylate kinase" evidence="12">
    <location>
        <begin position="4"/>
        <end position="295"/>
    </location>
</feature>
<evidence type="ECO:0000256" key="5">
    <source>
        <dbReference type="ARBA" id="ARBA00022679"/>
    </source>
</evidence>
<dbReference type="NCBIfam" id="NF009007">
    <property type="entry name" value="PRK12352.1"/>
    <property type="match status" value="1"/>
</dbReference>
<accession>A0ABY4CWT9</accession>
<dbReference type="PIRSF" id="PIRSF000723">
    <property type="entry name" value="Carbamate_kin"/>
    <property type="match status" value="1"/>
</dbReference>
<evidence type="ECO:0000256" key="3">
    <source>
        <dbReference type="ARBA" id="ARBA00013070"/>
    </source>
</evidence>
<evidence type="ECO:0000256" key="8">
    <source>
        <dbReference type="ARBA" id="ARBA00022840"/>
    </source>
</evidence>
<evidence type="ECO:0000256" key="9">
    <source>
        <dbReference type="ARBA" id="ARBA00048467"/>
    </source>
</evidence>
<dbReference type="InterPro" id="IPR036393">
    <property type="entry name" value="AceGlu_kinase-like_sf"/>
</dbReference>
<keyword evidence="8" id="KW-0067">ATP-binding</keyword>
<evidence type="ECO:0000256" key="11">
    <source>
        <dbReference type="PIRNR" id="PIRNR000723"/>
    </source>
</evidence>
<dbReference type="NCBIfam" id="TIGR00746">
    <property type="entry name" value="arcC"/>
    <property type="match status" value="1"/>
</dbReference>
<dbReference type="CDD" id="cd04235">
    <property type="entry name" value="AAK_CK"/>
    <property type="match status" value="1"/>
</dbReference>
<dbReference type="PANTHER" id="PTHR30409:SF1">
    <property type="entry name" value="CARBAMATE KINASE-RELATED"/>
    <property type="match status" value="1"/>
</dbReference>
<dbReference type="EMBL" id="CP089291">
    <property type="protein sequence ID" value="UOF92370.1"/>
    <property type="molecule type" value="Genomic_DNA"/>
</dbReference>
<dbReference type="SUPFAM" id="SSF53633">
    <property type="entry name" value="Carbamate kinase-like"/>
    <property type="match status" value="1"/>
</dbReference>
<evidence type="ECO:0000256" key="7">
    <source>
        <dbReference type="ARBA" id="ARBA00022777"/>
    </source>
</evidence>
<evidence type="ECO:0000259" key="12">
    <source>
        <dbReference type="Pfam" id="PF00696"/>
    </source>
</evidence>
<comment type="catalytic activity">
    <reaction evidence="9">
        <text>hydrogencarbonate + NH4(+) + ATP = carbamoyl phosphate + ADP + H2O + H(+)</text>
        <dbReference type="Rhea" id="RHEA:10152"/>
        <dbReference type="ChEBI" id="CHEBI:15377"/>
        <dbReference type="ChEBI" id="CHEBI:15378"/>
        <dbReference type="ChEBI" id="CHEBI:17544"/>
        <dbReference type="ChEBI" id="CHEBI:28938"/>
        <dbReference type="ChEBI" id="CHEBI:30616"/>
        <dbReference type="ChEBI" id="CHEBI:58228"/>
        <dbReference type="ChEBI" id="CHEBI:456216"/>
        <dbReference type="EC" id="2.7.2.2"/>
    </reaction>
</comment>
<dbReference type="InterPro" id="IPR023000">
    <property type="entry name" value="Shikimate_kinase_CS"/>
</dbReference>
<evidence type="ECO:0000256" key="10">
    <source>
        <dbReference type="NCBIfam" id="TIGR00746"/>
    </source>
</evidence>
<reference evidence="13" key="1">
    <citation type="submission" date="2021-12" db="EMBL/GenBank/DDBJ databases">
        <title>Alicyclobacillaceae gen. nov., sp. nov., isolated from chalcocite enrichment system.</title>
        <authorList>
            <person name="Jiang Z."/>
        </authorList>
    </citation>
    <scope>NUCLEOTIDE SEQUENCE</scope>
    <source>
        <strain evidence="13">MYW30-H2</strain>
    </source>
</reference>
<evidence type="ECO:0000256" key="2">
    <source>
        <dbReference type="ARBA" id="ARBA00011066"/>
    </source>
</evidence>
<protein>
    <recommendedName>
        <fullName evidence="3 10">Carbamate kinase</fullName>
    </recommendedName>
</protein>
<comment type="pathway">
    <text evidence="1">Metabolic intermediate metabolism; carbamoyl phosphate degradation; CO(2) and NH(3) from carbamoyl phosphate: step 1/1.</text>
</comment>
<dbReference type="InterPro" id="IPR001048">
    <property type="entry name" value="Asp/Glu/Uridylate_kinase"/>
</dbReference>
<dbReference type="RefSeq" id="WP_347439039.1">
    <property type="nucleotide sequence ID" value="NZ_CP089291.1"/>
</dbReference>
<keyword evidence="7 11" id="KW-0418">Kinase</keyword>
<evidence type="ECO:0000313" key="14">
    <source>
        <dbReference type="Proteomes" id="UP000830167"/>
    </source>
</evidence>
<name>A0ABY4CWT9_9BACL</name>
<keyword evidence="5 11" id="KW-0808">Transferase</keyword>
<dbReference type="Proteomes" id="UP000830167">
    <property type="component" value="Chromosome"/>
</dbReference>
<keyword evidence="14" id="KW-1185">Reference proteome</keyword>
<evidence type="ECO:0000256" key="4">
    <source>
        <dbReference type="ARBA" id="ARBA00022503"/>
    </source>
</evidence>
<proteinExistence type="inferred from homology"/>
<evidence type="ECO:0000256" key="6">
    <source>
        <dbReference type="ARBA" id="ARBA00022741"/>
    </source>
</evidence>